<name>A0A103ZU86_BURCE</name>
<sequence>MPFKIAGSVFFIQAADQGQNLVVRFFTGNAQSGEVDQVGASFKAKPPAPFDGIDLLAPVDTNVTFIIADGDIDFQLPGIGVTVNNTATNPVPVSIVAEPGQPFEVTNVPGQDLKVSVDGTVNVSGATLTATNVGITPAGTGVSEAGNTTVATGAATHVLAAAAGRKRAIFYNAGNGRIGLGGAAGLTFANAAIVLQPGDAWKETDGPQLDWYAVSDTGSSVNIQTVN</sequence>
<evidence type="ECO:0000313" key="2">
    <source>
        <dbReference type="Proteomes" id="UP000069001"/>
    </source>
</evidence>
<gene>
    <name evidence="1" type="ORF">WS90_08005</name>
</gene>
<dbReference type="EMBL" id="LOYH01000027">
    <property type="protein sequence ID" value="KVK86205.1"/>
    <property type="molecule type" value="Genomic_DNA"/>
</dbReference>
<proteinExistence type="predicted"/>
<protein>
    <submittedName>
        <fullName evidence="1">Uncharacterized protein</fullName>
    </submittedName>
</protein>
<organism evidence="1 2">
    <name type="scientific">Burkholderia cepacia</name>
    <name type="common">Pseudomonas cepacia</name>
    <dbReference type="NCBI Taxonomy" id="292"/>
    <lineage>
        <taxon>Bacteria</taxon>
        <taxon>Pseudomonadati</taxon>
        <taxon>Pseudomonadota</taxon>
        <taxon>Betaproteobacteria</taxon>
        <taxon>Burkholderiales</taxon>
        <taxon>Burkholderiaceae</taxon>
        <taxon>Burkholderia</taxon>
        <taxon>Burkholderia cepacia complex</taxon>
    </lineage>
</organism>
<evidence type="ECO:0000313" key="1">
    <source>
        <dbReference type="EMBL" id="KVK86205.1"/>
    </source>
</evidence>
<dbReference type="Proteomes" id="UP000069001">
    <property type="component" value="Unassembled WGS sequence"/>
</dbReference>
<comment type="caution">
    <text evidence="1">The sequence shown here is derived from an EMBL/GenBank/DDBJ whole genome shotgun (WGS) entry which is preliminary data.</text>
</comment>
<dbReference type="AlphaFoldDB" id="A0A103ZU86"/>
<reference evidence="1 2" key="1">
    <citation type="submission" date="2015-11" db="EMBL/GenBank/DDBJ databases">
        <title>Expanding the genomic diversity of Burkholderia species for the development of highly accurate diagnostics.</title>
        <authorList>
            <person name="Sahl J."/>
            <person name="Keim P."/>
            <person name="Wagner D."/>
        </authorList>
    </citation>
    <scope>NUCLEOTIDE SEQUENCE [LARGE SCALE GENOMIC DNA]</scope>
    <source>
        <strain evidence="1 2">MSMB1302</strain>
    </source>
</reference>
<accession>A0A103ZU86</accession>